<evidence type="ECO:0000256" key="5">
    <source>
        <dbReference type="ARBA" id="ARBA00022840"/>
    </source>
</evidence>
<dbReference type="EMBL" id="CP031088">
    <property type="protein sequence ID" value="AXF95662.1"/>
    <property type="molecule type" value="Genomic_DNA"/>
</dbReference>
<proteinExistence type="inferred from homology"/>
<dbReference type="InterPro" id="IPR018165">
    <property type="entry name" value="Ala-tRNA-synth_IIc_core"/>
</dbReference>
<feature type="coiled-coil region" evidence="9">
    <location>
        <begin position="317"/>
        <end position="344"/>
    </location>
</feature>
<organism evidence="11 12">
    <name type="scientific">Spiroplasma phoeniceum P40</name>
    <dbReference type="NCBI Taxonomy" id="1276259"/>
    <lineage>
        <taxon>Bacteria</taxon>
        <taxon>Bacillati</taxon>
        <taxon>Mycoplasmatota</taxon>
        <taxon>Mollicutes</taxon>
        <taxon>Entomoplasmatales</taxon>
        <taxon>Spiroplasmataceae</taxon>
        <taxon>Spiroplasma</taxon>
    </lineage>
</organism>
<dbReference type="InterPro" id="IPR018164">
    <property type="entry name" value="Ala-tRNA-synth_IIc_N"/>
</dbReference>
<sequence length="466" mass="53701">MTNEQIELLWSTLKKQNNSVNLPLTTFLGYNQTTDIGTVLALFDANGYPVTTLNGIGFIAFDHTVFYALGGGQISDTGILIKKDQKISVFDLNKQIYKKVYLHLVNTNGTTIEINDVLIQKIDVERRIKITKNHTAQHILSYIIEHILNDGDMTDSVQIKTDYAFLAMNKVDNWLEIILIARKQIIEKLINHNIAKIEHQMPIDQARELKIAHPNFEYDPIVRVVEFPTATIDLCGGTHVNNLKKINFFEIWDCWVDKKKVRIQFSTNKEATESYFANWINQKKDNLYQSIKKIKSYDADFNFIIPNFEIPTTIIAKNSLNTEIEQLEKQLNEIAKEKYKLLLQTIDNAVFPFKETSINNNLTIKEIIINDEKITLELIRNKLNKFLQEYENSLLIFINSTLKYGFISFTKKHQSKINLNNFLQTNKNAFAISGGGTALFISFTFQNDIKPFLDLLIATVKQTEMD</sequence>
<dbReference type="Gene3D" id="2.40.30.130">
    <property type="match status" value="1"/>
</dbReference>
<dbReference type="RefSeq" id="WP_114564526.1">
    <property type="nucleotide sequence ID" value="NZ_CP031088.1"/>
</dbReference>
<keyword evidence="4" id="KW-0547">Nucleotide-binding</keyword>
<dbReference type="GO" id="GO:0002161">
    <property type="term" value="F:aminoacyl-tRNA deacylase activity"/>
    <property type="evidence" value="ECO:0007669"/>
    <property type="project" value="TreeGrafter"/>
</dbReference>
<dbReference type="InterPro" id="IPR050058">
    <property type="entry name" value="Ala-tRNA_ligase"/>
</dbReference>
<protein>
    <submittedName>
        <fullName evidence="11">Alanyl-tRNA synthetase</fullName>
    </submittedName>
</protein>
<dbReference type="GO" id="GO:0005829">
    <property type="term" value="C:cytosol"/>
    <property type="evidence" value="ECO:0007669"/>
    <property type="project" value="TreeGrafter"/>
</dbReference>
<evidence type="ECO:0000256" key="3">
    <source>
        <dbReference type="ARBA" id="ARBA00022598"/>
    </source>
</evidence>
<keyword evidence="5" id="KW-0067">ATP-binding</keyword>
<dbReference type="PROSITE" id="PS50860">
    <property type="entry name" value="AA_TRNA_LIGASE_II_ALA"/>
    <property type="match status" value="1"/>
</dbReference>
<evidence type="ECO:0000256" key="8">
    <source>
        <dbReference type="ARBA" id="ARBA00023146"/>
    </source>
</evidence>
<dbReference type="AlphaFoldDB" id="A0A345DN74"/>
<keyword evidence="12" id="KW-1185">Reference proteome</keyword>
<dbReference type="SUPFAM" id="SSF55186">
    <property type="entry name" value="ThrRS/AlaRS common domain"/>
    <property type="match status" value="1"/>
</dbReference>
<evidence type="ECO:0000259" key="10">
    <source>
        <dbReference type="PROSITE" id="PS50860"/>
    </source>
</evidence>
<dbReference type="SUPFAM" id="SSF50447">
    <property type="entry name" value="Translation proteins"/>
    <property type="match status" value="1"/>
</dbReference>
<keyword evidence="3" id="KW-0436">Ligase</keyword>
<dbReference type="InterPro" id="IPR012947">
    <property type="entry name" value="tRNA_SAD"/>
</dbReference>
<dbReference type="Pfam" id="PF07973">
    <property type="entry name" value="tRNA_SAD"/>
    <property type="match status" value="1"/>
</dbReference>
<comment type="similarity">
    <text evidence="1">Belongs to the class-II aminoacyl-tRNA synthetase family.</text>
</comment>
<dbReference type="Gene3D" id="3.30.980.10">
    <property type="entry name" value="Threonyl-trna Synthetase, Chain A, domain 2"/>
    <property type="match status" value="1"/>
</dbReference>
<reference evidence="12" key="1">
    <citation type="submission" date="2018-07" db="EMBL/GenBank/DDBJ databases">
        <title>Complete Genome Sequence of Spiroplasma phoeniceum.</title>
        <authorList>
            <person name="Davis R.E."/>
            <person name="Shao J.Y."/>
            <person name="Zhao Y."/>
            <person name="Silver A."/>
            <person name="Stump z."/>
            <person name="Gasparich G."/>
        </authorList>
    </citation>
    <scope>NUCLEOTIDE SEQUENCE [LARGE SCALE GENOMIC DNA]</scope>
    <source>
        <strain evidence="12">P40</strain>
    </source>
</reference>
<dbReference type="Proteomes" id="UP000253689">
    <property type="component" value="Chromosome"/>
</dbReference>
<evidence type="ECO:0000256" key="7">
    <source>
        <dbReference type="ARBA" id="ARBA00022917"/>
    </source>
</evidence>
<dbReference type="GO" id="GO:0000049">
    <property type="term" value="F:tRNA binding"/>
    <property type="evidence" value="ECO:0007669"/>
    <property type="project" value="UniProtKB-KW"/>
</dbReference>
<dbReference type="InterPro" id="IPR009000">
    <property type="entry name" value="Transl_B-barrel_sf"/>
</dbReference>
<feature type="domain" description="Alanyl-transfer RNA synthetases family profile" evidence="10">
    <location>
        <begin position="25"/>
        <end position="251"/>
    </location>
</feature>
<keyword evidence="6" id="KW-0694">RNA-binding</keyword>
<evidence type="ECO:0000256" key="1">
    <source>
        <dbReference type="ARBA" id="ARBA00008226"/>
    </source>
</evidence>
<dbReference type="InterPro" id="IPR018163">
    <property type="entry name" value="Thr/Ala-tRNA-synth_IIc_edit"/>
</dbReference>
<keyword evidence="9" id="KW-0175">Coiled coil</keyword>
<keyword evidence="2" id="KW-0820">tRNA-binding</keyword>
<dbReference type="PANTHER" id="PTHR11777">
    <property type="entry name" value="ALANYL-TRNA SYNTHETASE"/>
    <property type="match status" value="1"/>
</dbReference>
<evidence type="ECO:0000256" key="4">
    <source>
        <dbReference type="ARBA" id="ARBA00022741"/>
    </source>
</evidence>
<dbReference type="GO" id="GO:0006419">
    <property type="term" value="P:alanyl-tRNA aminoacylation"/>
    <property type="evidence" value="ECO:0007669"/>
    <property type="project" value="InterPro"/>
</dbReference>
<evidence type="ECO:0000313" key="11">
    <source>
        <dbReference type="EMBL" id="AXF95662.1"/>
    </source>
</evidence>
<evidence type="ECO:0000313" key="12">
    <source>
        <dbReference type="Proteomes" id="UP000253689"/>
    </source>
</evidence>
<accession>A0A345DN74</accession>
<dbReference type="KEGG" id="sphh:SDAV_00673"/>
<dbReference type="GO" id="GO:0004813">
    <property type="term" value="F:alanine-tRNA ligase activity"/>
    <property type="evidence" value="ECO:0007669"/>
    <property type="project" value="InterPro"/>
</dbReference>
<name>A0A345DN74_9MOLU</name>
<keyword evidence="8" id="KW-0030">Aminoacyl-tRNA synthetase</keyword>
<keyword evidence="7" id="KW-0648">Protein biosynthesis</keyword>
<gene>
    <name evidence="11" type="ORF">SDAV_00673</name>
</gene>
<dbReference type="PANTHER" id="PTHR11777:SF9">
    <property type="entry name" value="ALANINE--TRNA LIGASE, CYTOPLASMIC"/>
    <property type="match status" value="1"/>
</dbReference>
<dbReference type="Pfam" id="PF01411">
    <property type="entry name" value="tRNA-synt_2c"/>
    <property type="match status" value="1"/>
</dbReference>
<evidence type="ECO:0000256" key="6">
    <source>
        <dbReference type="ARBA" id="ARBA00022884"/>
    </source>
</evidence>
<evidence type="ECO:0000256" key="9">
    <source>
        <dbReference type="SAM" id="Coils"/>
    </source>
</evidence>
<evidence type="ECO:0000256" key="2">
    <source>
        <dbReference type="ARBA" id="ARBA00022555"/>
    </source>
</evidence>
<dbReference type="GO" id="GO:0005524">
    <property type="term" value="F:ATP binding"/>
    <property type="evidence" value="ECO:0007669"/>
    <property type="project" value="UniProtKB-KW"/>
</dbReference>